<comment type="caution">
    <text evidence="2">The sequence shown here is derived from an EMBL/GenBank/DDBJ whole genome shotgun (WGS) entry which is preliminary data.</text>
</comment>
<evidence type="ECO:0000256" key="1">
    <source>
        <dbReference type="SAM" id="MobiDB-lite"/>
    </source>
</evidence>
<feature type="region of interest" description="Disordered" evidence="1">
    <location>
        <begin position="1"/>
        <end position="22"/>
    </location>
</feature>
<reference evidence="2 3" key="1">
    <citation type="journal article" date="2023" name="Sci. Data">
        <title>Genome assembly of the Korean intertidal mud-creeper Batillaria attramentaria.</title>
        <authorList>
            <person name="Patra A.K."/>
            <person name="Ho P.T."/>
            <person name="Jun S."/>
            <person name="Lee S.J."/>
            <person name="Kim Y."/>
            <person name="Won Y.J."/>
        </authorList>
    </citation>
    <scope>NUCLEOTIDE SEQUENCE [LARGE SCALE GENOMIC DNA]</scope>
    <source>
        <strain evidence="2">Wonlab-2016</strain>
    </source>
</reference>
<feature type="non-terminal residue" evidence="2">
    <location>
        <position position="1"/>
    </location>
</feature>
<dbReference type="Proteomes" id="UP001519460">
    <property type="component" value="Unassembled WGS sequence"/>
</dbReference>
<feature type="region of interest" description="Disordered" evidence="1">
    <location>
        <begin position="182"/>
        <end position="201"/>
    </location>
</feature>
<proteinExistence type="predicted"/>
<name>A0ABD0KJ51_9CAEN</name>
<feature type="non-terminal residue" evidence="2">
    <location>
        <position position="201"/>
    </location>
</feature>
<keyword evidence="3" id="KW-1185">Reference proteome</keyword>
<evidence type="ECO:0000313" key="2">
    <source>
        <dbReference type="EMBL" id="KAK7486925.1"/>
    </source>
</evidence>
<dbReference type="AlphaFoldDB" id="A0ABD0KJ51"/>
<dbReference type="EMBL" id="JACVVK020000172">
    <property type="protein sequence ID" value="KAK7486925.1"/>
    <property type="molecule type" value="Genomic_DNA"/>
</dbReference>
<feature type="compositionally biased region" description="Gly residues" evidence="1">
    <location>
        <begin position="10"/>
        <end position="19"/>
    </location>
</feature>
<protein>
    <submittedName>
        <fullName evidence="2">Uncharacterized protein</fullName>
    </submittedName>
</protein>
<accession>A0ABD0KJ51</accession>
<gene>
    <name evidence="2" type="ORF">BaRGS_00021896</name>
</gene>
<evidence type="ECO:0000313" key="3">
    <source>
        <dbReference type="Proteomes" id="UP001519460"/>
    </source>
</evidence>
<sequence>GHVRASDRAAGGGASGRLGAGTSQAARADRNCNCRCSGVAVRELSPRCVTANLSLAARAVSSVSMKSVVSKYDTPEMNFNWIIVDTLSSSDSRGGKSGSVLGGVKLSSANHTRADDTNPRTSGMLVSTAEKLKLSKHRAKLADDTLSLQDHTRRVEEQTTICTATESGLREMGFKLLSTRGVTSVGHPWGDPDPPSDLSQG</sequence>
<organism evidence="2 3">
    <name type="scientific">Batillaria attramentaria</name>
    <dbReference type="NCBI Taxonomy" id="370345"/>
    <lineage>
        <taxon>Eukaryota</taxon>
        <taxon>Metazoa</taxon>
        <taxon>Spiralia</taxon>
        <taxon>Lophotrochozoa</taxon>
        <taxon>Mollusca</taxon>
        <taxon>Gastropoda</taxon>
        <taxon>Caenogastropoda</taxon>
        <taxon>Sorbeoconcha</taxon>
        <taxon>Cerithioidea</taxon>
        <taxon>Batillariidae</taxon>
        <taxon>Batillaria</taxon>
    </lineage>
</organism>